<evidence type="ECO:0000256" key="2">
    <source>
        <dbReference type="SAM" id="MobiDB-lite"/>
    </source>
</evidence>
<feature type="region of interest" description="Disordered" evidence="2">
    <location>
        <begin position="97"/>
        <end position="148"/>
    </location>
</feature>
<dbReference type="Pfam" id="PF14429">
    <property type="entry name" value="DOCK-C2"/>
    <property type="match status" value="1"/>
</dbReference>
<dbReference type="RefSeq" id="XP_001582985.1">
    <property type="nucleotide sequence ID" value="XM_001582935.1"/>
</dbReference>
<protein>
    <recommendedName>
        <fullName evidence="3">C2 DOCK-type domain-containing protein</fullName>
    </recommendedName>
</protein>
<reference evidence="4" key="1">
    <citation type="submission" date="2006-10" db="EMBL/GenBank/DDBJ databases">
        <authorList>
            <person name="Amadeo P."/>
            <person name="Zhao Q."/>
            <person name="Wortman J."/>
            <person name="Fraser-Liggett C."/>
            <person name="Carlton J."/>
        </authorList>
    </citation>
    <scope>NUCLEOTIDE SEQUENCE</scope>
    <source>
        <strain evidence="4">G3</strain>
    </source>
</reference>
<evidence type="ECO:0000259" key="3">
    <source>
        <dbReference type="PROSITE" id="PS51650"/>
    </source>
</evidence>
<comment type="similarity">
    <text evidence="1">Belongs to the DOCK family.</text>
</comment>
<feature type="region of interest" description="Disordered" evidence="2">
    <location>
        <begin position="1"/>
        <end position="20"/>
    </location>
</feature>
<gene>
    <name evidence="4" type="ORF">TVAG_456340</name>
</gene>
<dbReference type="GO" id="GO:0005085">
    <property type="term" value="F:guanyl-nucleotide exchange factor activity"/>
    <property type="evidence" value="ECO:0000318"/>
    <property type="project" value="GO_Central"/>
</dbReference>
<feature type="compositionally biased region" description="Basic and acidic residues" evidence="2">
    <location>
        <begin position="131"/>
        <end position="143"/>
    </location>
</feature>
<evidence type="ECO:0000313" key="4">
    <source>
        <dbReference type="EMBL" id="EAY21999.1"/>
    </source>
</evidence>
<dbReference type="InParanoid" id="A2DBV8"/>
<evidence type="ECO:0000256" key="1">
    <source>
        <dbReference type="PROSITE-ProRule" id="PRU00983"/>
    </source>
</evidence>
<dbReference type="VEuPathDB" id="TrichDB:TVAGG3_0264510"/>
<accession>A2DBV8</accession>
<dbReference type="PANTHER" id="PTHR23317:SF76">
    <property type="entry name" value="LD20667P"/>
    <property type="match status" value="1"/>
</dbReference>
<sequence>MESDNETRHRNTGRKSRACSDASMAYSPSYEGLVDLAGIVQTISINENFAISIETVNYEYYDYETSLLLRELPESTAAEVQEETTPPMRLISLATPVAEQPKQSEPEPQRSVSGFPPPPMQATLVMPSETKSPEKEGEGKDDIPPEDDEEFKTVYYETRLLDFKGIAGDDQDKEELRYFGNATKAEFESDLNLSLSDDDEAEVKNDEVDNSQADYSKSTYERFTNYTFQDIVQADPTLKPCPEIKINHSHPTEVDLDDQLANNEQVKKSLKSPFLDLDIVNELESKPNPIYDRSVLDFVQAAEIGSNPVLKCYGPKMNALSFNKEVQNPYCPESKTPEFIHLFSKYKTPPTPESSKFMPDDSCMRHNFCFEKDIIEVLPEESAIPKAPFAFVNLIDFQINAEVIEPIICSAFLFNGGKICTSRWQFTHPKCRDMMKDTGVYQNDYPSAGFEIGEGEMYLVIEIRRPLLVSAGLEVNDYYMKPEDQKLKLKAIECVKNSYPRTKAIYTTFAVICTPLARILDSSAALELPKPLIVNQPATPELIERIIQKDVTTHELQKLDWTIKLQGFKFNATNITEVQDRGYYAVLQTMPSVSYPTTFYINKFFFGLRKVSIKAQRHVKARNIFAKISLYAGPENTPLKSIYSPFTGKREAVVYTQCWYHNERAQFNEVFMAEIPYPLPQNLHFHVELFHGVAQESMLDSQYIGSADVPCYDERGHFNPQLATVPISIKDQKADAADEKKSTITFSTRIRSTFYSEDPNIQDFFLTAYQTKILVPSCIEKARAIYIRIHLLSLLQIVIAAISKQPYRACKVMYIINKVCGPAMGIELNKVLHTWALNYAFQSASEKTQAHLPIFSAWSELIEEMKEANEDQHLVNFFFILMFKSLAVSNNKTYMGAAEAWVNAYFKHLFLYVTDQNQIRLRTDKVGWFVNALFDIGKYTLIGKILNLAIKHNFDKSNEIVVLQRLVRRVISPRIFYVLSVHYTPFKDLYLYMFNRMYVSMNNETFSDFAFTLYHINMCLDPGMRKELAASYDTMKGFKTPLQGFFYSDIDATQISDADFQSYWDGIDHRSFFKIFHLYATIYNYMINFIPEELAARAQVEVIHAMQRGFIAQLLPLNRVTADEDIMEVMQCYFQVVSAHLAIDNIALTLGALCDFIKRHPQQTIKLSNPIFSVILKYVFNLSKADTESATKVIDTIFDPNFGTEVFGMALASLAMAVCTTKTPVLDLTVLKPKSPLARDVPKIIQMREKPLDENISAFIAKNVISVFYESQRKEISDSFNSFFEYLKTKANDPLPKFK</sequence>
<dbReference type="EMBL" id="DS113186">
    <property type="protein sequence ID" value="EAY21999.1"/>
    <property type="molecule type" value="Genomic_DNA"/>
</dbReference>
<dbReference type="PROSITE" id="PS51650">
    <property type="entry name" value="C2_DOCK"/>
    <property type="match status" value="1"/>
</dbReference>
<proteinExistence type="inferred from homology"/>
<dbReference type="Gene3D" id="2.60.40.150">
    <property type="entry name" value="C2 domain"/>
    <property type="match status" value="1"/>
</dbReference>
<feature type="domain" description="C2 DOCK-type" evidence="3">
    <location>
        <begin position="601"/>
        <end position="778"/>
    </location>
</feature>
<dbReference type="KEGG" id="tva:5467558"/>
<organism evidence="4 5">
    <name type="scientific">Trichomonas vaginalis (strain ATCC PRA-98 / G3)</name>
    <dbReference type="NCBI Taxonomy" id="412133"/>
    <lineage>
        <taxon>Eukaryota</taxon>
        <taxon>Metamonada</taxon>
        <taxon>Parabasalia</taxon>
        <taxon>Trichomonadida</taxon>
        <taxon>Trichomonadidae</taxon>
        <taxon>Trichomonas</taxon>
    </lineage>
</organism>
<dbReference type="PANTHER" id="PTHR23317">
    <property type="entry name" value="DEDICATOR OF CYTOKINESIS DOCK"/>
    <property type="match status" value="1"/>
</dbReference>
<dbReference type="GO" id="GO:0035023">
    <property type="term" value="P:regulation of Rho protein signal transduction"/>
    <property type="evidence" value="ECO:0000318"/>
    <property type="project" value="GO_Central"/>
</dbReference>
<name>A2DBV8_TRIV3</name>
<keyword evidence="5" id="KW-1185">Reference proteome</keyword>
<dbReference type="InterPro" id="IPR026791">
    <property type="entry name" value="DOCK"/>
</dbReference>
<dbReference type="InterPro" id="IPR035892">
    <property type="entry name" value="C2_domain_sf"/>
</dbReference>
<dbReference type="VEuPathDB" id="TrichDB:TVAG_456340"/>
<dbReference type="GO" id="GO:0007264">
    <property type="term" value="P:small GTPase-mediated signal transduction"/>
    <property type="evidence" value="ECO:0007669"/>
    <property type="project" value="InterPro"/>
</dbReference>
<evidence type="ECO:0000313" key="5">
    <source>
        <dbReference type="Proteomes" id="UP000001542"/>
    </source>
</evidence>
<dbReference type="InterPro" id="IPR027007">
    <property type="entry name" value="C2_DOCK-type_domain"/>
</dbReference>
<dbReference type="Proteomes" id="UP000001542">
    <property type="component" value="Unassembled WGS sequence"/>
</dbReference>
<reference evidence="4" key="2">
    <citation type="journal article" date="2007" name="Science">
        <title>Draft genome sequence of the sexually transmitted pathogen Trichomonas vaginalis.</title>
        <authorList>
            <person name="Carlton J.M."/>
            <person name="Hirt R.P."/>
            <person name="Silva J.C."/>
            <person name="Delcher A.L."/>
            <person name="Schatz M."/>
            <person name="Zhao Q."/>
            <person name="Wortman J.R."/>
            <person name="Bidwell S.L."/>
            <person name="Alsmark U.C.M."/>
            <person name="Besteiro S."/>
            <person name="Sicheritz-Ponten T."/>
            <person name="Noel C.J."/>
            <person name="Dacks J.B."/>
            <person name="Foster P.G."/>
            <person name="Simillion C."/>
            <person name="Van de Peer Y."/>
            <person name="Miranda-Saavedra D."/>
            <person name="Barton G.J."/>
            <person name="Westrop G.D."/>
            <person name="Mueller S."/>
            <person name="Dessi D."/>
            <person name="Fiori P.L."/>
            <person name="Ren Q."/>
            <person name="Paulsen I."/>
            <person name="Zhang H."/>
            <person name="Bastida-Corcuera F.D."/>
            <person name="Simoes-Barbosa A."/>
            <person name="Brown M.T."/>
            <person name="Hayes R.D."/>
            <person name="Mukherjee M."/>
            <person name="Okumura C.Y."/>
            <person name="Schneider R."/>
            <person name="Smith A.J."/>
            <person name="Vanacova S."/>
            <person name="Villalvazo M."/>
            <person name="Haas B.J."/>
            <person name="Pertea M."/>
            <person name="Feldblyum T.V."/>
            <person name="Utterback T.R."/>
            <person name="Shu C.L."/>
            <person name="Osoegawa K."/>
            <person name="de Jong P.J."/>
            <person name="Hrdy I."/>
            <person name="Horvathova L."/>
            <person name="Zubacova Z."/>
            <person name="Dolezal P."/>
            <person name="Malik S.B."/>
            <person name="Logsdon J.M. Jr."/>
            <person name="Henze K."/>
            <person name="Gupta A."/>
            <person name="Wang C.C."/>
            <person name="Dunne R.L."/>
            <person name="Upcroft J.A."/>
            <person name="Upcroft P."/>
            <person name="White O."/>
            <person name="Salzberg S.L."/>
            <person name="Tang P."/>
            <person name="Chiu C.-H."/>
            <person name="Lee Y.-S."/>
            <person name="Embley T.M."/>
            <person name="Coombs G.H."/>
            <person name="Mottram J.C."/>
            <person name="Tachezy J."/>
            <person name="Fraser-Liggett C.M."/>
            <person name="Johnson P.J."/>
        </authorList>
    </citation>
    <scope>NUCLEOTIDE SEQUENCE [LARGE SCALE GENOMIC DNA]</scope>
    <source>
        <strain evidence="4">G3</strain>
    </source>
</reference>